<keyword evidence="9" id="KW-1185">Reference proteome</keyword>
<reference evidence="7 9" key="2">
    <citation type="submission" date="2023-12" db="EMBL/GenBank/DDBJ databases">
        <title>Phenotypic and Genomic Characterization of Methanothermobacter wolfeii Strain BSEL, a CO2-Capturing Archaeon with Minimal Nutrient Requirements.</title>
        <authorList>
            <person name="Ale Enriquez F."/>
            <person name="Ahring B.K."/>
        </authorList>
    </citation>
    <scope>NUCLEOTIDE SEQUENCE [LARGE SCALE GENOMIC DNA]</scope>
    <source>
        <strain evidence="7 9">BSEL-1</strain>
    </source>
</reference>
<comment type="pathway">
    <text evidence="1">Porphyrin-containing compound metabolism; siroheme biosynthesis; sirohydrochlorin from precorrin-2: step 1/1.</text>
</comment>
<dbReference type="NCBIfam" id="TIGR01470">
    <property type="entry name" value="cysG_Nterm"/>
    <property type="match status" value="1"/>
</dbReference>
<dbReference type="GO" id="GO:0019354">
    <property type="term" value="P:siroheme biosynthetic process"/>
    <property type="evidence" value="ECO:0007669"/>
    <property type="project" value="InterPro"/>
</dbReference>
<evidence type="ECO:0000256" key="1">
    <source>
        <dbReference type="ARBA" id="ARBA00005010"/>
    </source>
</evidence>
<dbReference type="Gene3D" id="3.30.160.110">
    <property type="entry name" value="Siroheme synthase, domain 2"/>
    <property type="match status" value="1"/>
</dbReference>
<dbReference type="GeneID" id="58979027"/>
<dbReference type="AlphaFoldDB" id="A0A9E7UMV5"/>
<evidence type="ECO:0000256" key="6">
    <source>
        <dbReference type="ARBA" id="ARBA00047561"/>
    </source>
</evidence>
<dbReference type="SUPFAM" id="SSF75615">
    <property type="entry name" value="Siroheme synthase middle domains-like"/>
    <property type="match status" value="1"/>
</dbReference>
<evidence type="ECO:0000256" key="4">
    <source>
        <dbReference type="ARBA" id="ARBA00023027"/>
    </source>
</evidence>
<dbReference type="Proteomes" id="UP001369247">
    <property type="component" value="Unassembled WGS sequence"/>
</dbReference>
<keyword evidence="3" id="KW-0560">Oxidoreductase</keyword>
<dbReference type="EMBL" id="CP104550">
    <property type="protein sequence ID" value="UXH31296.1"/>
    <property type="molecule type" value="Genomic_DNA"/>
</dbReference>
<dbReference type="SUPFAM" id="SSF51735">
    <property type="entry name" value="NAD(P)-binding Rossmann-fold domains"/>
    <property type="match status" value="1"/>
</dbReference>
<dbReference type="RefSeq" id="WP_191216114.1">
    <property type="nucleotide sequence ID" value="NZ_CP104550.1"/>
</dbReference>
<evidence type="ECO:0000313" key="9">
    <source>
        <dbReference type="Proteomes" id="UP001369247"/>
    </source>
</evidence>
<sequence length="207" mass="23967">MAWTPLYMDMDGKRVFVLGSGEVGIRRARRFLEAGAEVVVAGPPAELEGARFVEMDNLEYWVEWADLVVVASPDRELNDRVASFAGKRLLNRADSPLEGDVIVPSTFMVGDVSISIFTGTRSPLMARYLRERIQDAIQTEDLLMIEVQDRVRRKIREEFDDHRVRRRILYRISEDPELKEYLKKQDTEAALERAYTMIDEFRRGVLR</sequence>
<evidence type="ECO:0000313" key="8">
    <source>
        <dbReference type="EMBL" id="UXH31296.1"/>
    </source>
</evidence>
<proteinExistence type="predicted"/>
<dbReference type="Proteomes" id="UP001065373">
    <property type="component" value="Chromosome"/>
</dbReference>
<dbReference type="PANTHER" id="PTHR35330:SF1">
    <property type="entry name" value="SIROHEME BIOSYNTHESIS PROTEIN MET8"/>
    <property type="match status" value="1"/>
</dbReference>
<dbReference type="InterPro" id="IPR028161">
    <property type="entry name" value="Met8-like"/>
</dbReference>
<keyword evidence="5" id="KW-0627">Porphyrin biosynthesis</keyword>
<dbReference type="Gene3D" id="3.40.50.720">
    <property type="entry name" value="NAD(P)-binding Rossmann-like Domain"/>
    <property type="match status" value="1"/>
</dbReference>
<evidence type="ECO:0000313" key="7">
    <source>
        <dbReference type="EMBL" id="MEJ8542357.1"/>
    </source>
</evidence>
<dbReference type="EC" id="1.3.1.76" evidence="2"/>
<dbReference type="InterPro" id="IPR006367">
    <property type="entry name" value="Sirohaem_synthase_N"/>
</dbReference>
<evidence type="ECO:0000256" key="3">
    <source>
        <dbReference type="ARBA" id="ARBA00023002"/>
    </source>
</evidence>
<keyword evidence="4" id="KW-0520">NAD</keyword>
<reference evidence="8" key="1">
    <citation type="submission" date="2022-09" db="EMBL/GenBank/DDBJ databases">
        <title>Characterization of three MwoI isoschizomers from sequenced genome and metagenomes.</title>
        <authorList>
            <person name="Fomenkov A."/>
            <person name="Xu S.Y."/>
            <person name="Roberts R.J."/>
        </authorList>
    </citation>
    <scope>NUCLEOTIDE SEQUENCE</scope>
    <source>
        <strain evidence="8">DSM 2970</strain>
    </source>
</reference>
<dbReference type="PANTHER" id="PTHR35330">
    <property type="entry name" value="SIROHEME BIOSYNTHESIS PROTEIN MET8"/>
    <property type="match status" value="1"/>
</dbReference>
<dbReference type="Pfam" id="PF13241">
    <property type="entry name" value="NAD_binding_7"/>
    <property type="match status" value="1"/>
</dbReference>
<dbReference type="GO" id="GO:0043115">
    <property type="term" value="F:precorrin-2 dehydrogenase activity"/>
    <property type="evidence" value="ECO:0007669"/>
    <property type="project" value="UniProtKB-EC"/>
</dbReference>
<accession>A0A9E7UMV5</accession>
<dbReference type="EMBL" id="JAXUHJ010000005">
    <property type="protein sequence ID" value="MEJ8542357.1"/>
    <property type="molecule type" value="Genomic_DNA"/>
</dbReference>
<evidence type="ECO:0000256" key="5">
    <source>
        <dbReference type="ARBA" id="ARBA00023244"/>
    </source>
</evidence>
<protein>
    <recommendedName>
        <fullName evidence="2">precorrin-2 dehydrogenase</fullName>
        <ecNumber evidence="2">1.3.1.76</ecNumber>
    </recommendedName>
</protein>
<evidence type="ECO:0000256" key="2">
    <source>
        <dbReference type="ARBA" id="ARBA00012400"/>
    </source>
</evidence>
<organism evidence="8">
    <name type="scientific">Methanothermobacter wolfeii</name>
    <name type="common">Methanobacterium wolfei</name>
    <dbReference type="NCBI Taxonomy" id="145261"/>
    <lineage>
        <taxon>Archaea</taxon>
        <taxon>Methanobacteriati</taxon>
        <taxon>Methanobacteriota</taxon>
        <taxon>Methanomada group</taxon>
        <taxon>Methanobacteria</taxon>
        <taxon>Methanobacteriales</taxon>
        <taxon>Methanobacteriaceae</taxon>
        <taxon>Methanothermobacter</taxon>
    </lineage>
</organism>
<dbReference type="InterPro" id="IPR036291">
    <property type="entry name" value="NAD(P)-bd_dom_sf"/>
</dbReference>
<comment type="catalytic activity">
    <reaction evidence="6">
        <text>precorrin-2 + NAD(+) = sirohydrochlorin + NADH + 2 H(+)</text>
        <dbReference type="Rhea" id="RHEA:15613"/>
        <dbReference type="ChEBI" id="CHEBI:15378"/>
        <dbReference type="ChEBI" id="CHEBI:57540"/>
        <dbReference type="ChEBI" id="CHEBI:57945"/>
        <dbReference type="ChEBI" id="CHEBI:58351"/>
        <dbReference type="ChEBI" id="CHEBI:58827"/>
        <dbReference type="EC" id="1.3.1.76"/>
    </reaction>
</comment>
<name>A0A9E7UMV5_METWO</name>
<gene>
    <name evidence="8" type="ORF">N5910_07065</name>
    <name evidence="7" type="ORF">U2150_02470</name>
</gene>
<dbReference type="GO" id="GO:0004325">
    <property type="term" value="F:ferrochelatase activity"/>
    <property type="evidence" value="ECO:0007669"/>
    <property type="project" value="InterPro"/>
</dbReference>